<dbReference type="RefSeq" id="WP_331704187.1">
    <property type="nucleotide sequence ID" value="NZ_JAZHBO010000002.1"/>
</dbReference>
<name>A0ABU7V3I9_9GAMM</name>
<gene>
    <name evidence="2" type="ORF">V3390_09205</name>
</gene>
<comment type="caution">
    <text evidence="2">The sequence shown here is derived from an EMBL/GenBank/DDBJ whole genome shotgun (WGS) entry which is preliminary data.</text>
</comment>
<reference evidence="2 3" key="1">
    <citation type="submission" date="2024-01" db="EMBL/GenBank/DDBJ databases">
        <title>Novel species of the genus Luteimonas isolated from rivers.</title>
        <authorList>
            <person name="Lu H."/>
        </authorList>
    </citation>
    <scope>NUCLEOTIDE SEQUENCE [LARGE SCALE GENOMIC DNA]</scope>
    <source>
        <strain evidence="2 3">FXH3W</strain>
    </source>
</reference>
<dbReference type="Proteomes" id="UP001356170">
    <property type="component" value="Unassembled WGS sequence"/>
</dbReference>
<organism evidence="2 3">
    <name type="scientific">Aquilutibacter rugosus</name>
    <dbReference type="NCBI Taxonomy" id="3115820"/>
    <lineage>
        <taxon>Bacteria</taxon>
        <taxon>Pseudomonadati</taxon>
        <taxon>Pseudomonadota</taxon>
        <taxon>Gammaproteobacteria</taxon>
        <taxon>Lysobacterales</taxon>
        <taxon>Lysobacteraceae</taxon>
        <taxon>Aquilutibacter</taxon>
    </lineage>
</organism>
<feature type="compositionally biased region" description="Acidic residues" evidence="1">
    <location>
        <begin position="20"/>
        <end position="64"/>
    </location>
</feature>
<proteinExistence type="predicted"/>
<keyword evidence="3" id="KW-1185">Reference proteome</keyword>
<evidence type="ECO:0000313" key="2">
    <source>
        <dbReference type="EMBL" id="MEF2156397.1"/>
    </source>
</evidence>
<feature type="region of interest" description="Disordered" evidence="1">
    <location>
        <begin position="1"/>
        <end position="73"/>
    </location>
</feature>
<protein>
    <recommendedName>
        <fullName evidence="4">Scaffolding protein</fullName>
    </recommendedName>
</protein>
<evidence type="ECO:0000313" key="3">
    <source>
        <dbReference type="Proteomes" id="UP001356170"/>
    </source>
</evidence>
<sequence length="307" mass="34182">MFGDELTQPSETLDDILALDSEESEEEVLEDEEVTETEDSEAEESEDEESPEDEDEDEQDDPTVEIEHNGKVVNLKQSELKELAQKGFDYTQKTMALAEERKAFDTERTQVSNQRQHYESRVEEASQALQAAYQFAQASLGEAPDPSLAYENSGYYLELKAQHEARQAQLGSIAQMHQQLTQQAQRERQETLQRRGVAAEADLKGSLEGWNDAMAEDLAQYAANNGLAPHEVDAPYVTAGFWKLLAKAKAYDTLQATKANIKPTKTIAKVAKPKAAPGRQPEALRRANAEKAFSAKPTIHNLANLLD</sequence>
<accession>A0ABU7V3I9</accession>
<evidence type="ECO:0000256" key="1">
    <source>
        <dbReference type="SAM" id="MobiDB-lite"/>
    </source>
</evidence>
<dbReference type="EMBL" id="JAZHBO010000002">
    <property type="protein sequence ID" value="MEF2156397.1"/>
    <property type="molecule type" value="Genomic_DNA"/>
</dbReference>
<evidence type="ECO:0008006" key="4">
    <source>
        <dbReference type="Google" id="ProtNLM"/>
    </source>
</evidence>